<evidence type="ECO:0000313" key="1">
    <source>
        <dbReference type="EMBL" id="KAJ8355117.1"/>
    </source>
</evidence>
<protein>
    <submittedName>
        <fullName evidence="1">Uncharacterized protein</fullName>
    </submittedName>
</protein>
<gene>
    <name evidence="1" type="ORF">AAFF_G00097440</name>
</gene>
<comment type="caution">
    <text evidence="1">The sequence shown here is derived from an EMBL/GenBank/DDBJ whole genome shotgun (WGS) entry which is preliminary data.</text>
</comment>
<evidence type="ECO:0000313" key="2">
    <source>
        <dbReference type="Proteomes" id="UP001221898"/>
    </source>
</evidence>
<dbReference type="EMBL" id="JAINUG010001622">
    <property type="protein sequence ID" value="KAJ8355117.1"/>
    <property type="molecule type" value="Genomic_DNA"/>
</dbReference>
<reference evidence="1" key="1">
    <citation type="journal article" date="2023" name="Science">
        <title>Genome structures resolve the early diversification of teleost fishes.</title>
        <authorList>
            <person name="Parey E."/>
            <person name="Louis A."/>
            <person name="Montfort J."/>
            <person name="Bouchez O."/>
            <person name="Roques C."/>
            <person name="Iampietro C."/>
            <person name="Lluch J."/>
            <person name="Castinel A."/>
            <person name="Donnadieu C."/>
            <person name="Desvignes T."/>
            <person name="Floi Bucao C."/>
            <person name="Jouanno E."/>
            <person name="Wen M."/>
            <person name="Mejri S."/>
            <person name="Dirks R."/>
            <person name="Jansen H."/>
            <person name="Henkel C."/>
            <person name="Chen W.J."/>
            <person name="Zahm M."/>
            <person name="Cabau C."/>
            <person name="Klopp C."/>
            <person name="Thompson A.W."/>
            <person name="Robinson-Rechavi M."/>
            <person name="Braasch I."/>
            <person name="Lecointre G."/>
            <person name="Bobe J."/>
            <person name="Postlethwait J.H."/>
            <person name="Berthelot C."/>
            <person name="Roest Crollius H."/>
            <person name="Guiguen Y."/>
        </authorList>
    </citation>
    <scope>NUCLEOTIDE SEQUENCE</scope>
    <source>
        <strain evidence="1">NC1722</strain>
    </source>
</reference>
<organism evidence="1 2">
    <name type="scientific">Aldrovandia affinis</name>
    <dbReference type="NCBI Taxonomy" id="143900"/>
    <lineage>
        <taxon>Eukaryota</taxon>
        <taxon>Metazoa</taxon>
        <taxon>Chordata</taxon>
        <taxon>Craniata</taxon>
        <taxon>Vertebrata</taxon>
        <taxon>Euteleostomi</taxon>
        <taxon>Actinopterygii</taxon>
        <taxon>Neopterygii</taxon>
        <taxon>Teleostei</taxon>
        <taxon>Notacanthiformes</taxon>
        <taxon>Halosauridae</taxon>
        <taxon>Aldrovandia</taxon>
    </lineage>
</organism>
<sequence>MYNACLSVVPRRRPCCRSNTPPASPLRSATPLHLVPSASSTQCVSWPGICRQALEPRPVRDDMRRCTGVHHQTLSRDTVSWLSLADQECVGVLIRLLGHPTRVVLPLSPPRRMVLLPWLYHCWPR</sequence>
<dbReference type="AlphaFoldDB" id="A0AAD7R171"/>
<name>A0AAD7R171_9TELE</name>
<keyword evidence="2" id="KW-1185">Reference proteome</keyword>
<accession>A0AAD7R171</accession>
<dbReference type="Proteomes" id="UP001221898">
    <property type="component" value="Unassembled WGS sequence"/>
</dbReference>
<proteinExistence type="predicted"/>